<gene>
    <name evidence="4 5 6 7 8 9" type="primary">LOC116941217</name>
</gene>
<evidence type="ECO:0000313" key="6">
    <source>
        <dbReference type="RefSeq" id="XP_032807925.1"/>
    </source>
</evidence>
<keyword evidence="3" id="KW-1185">Reference proteome</keyword>
<keyword evidence="1" id="KW-0175">Coiled coil</keyword>
<proteinExistence type="predicted"/>
<evidence type="ECO:0000313" key="9">
    <source>
        <dbReference type="RefSeq" id="XP_032807928.1"/>
    </source>
</evidence>
<protein>
    <submittedName>
        <fullName evidence="4 5">Uncharacterized protein LOC116941217</fullName>
    </submittedName>
</protein>
<dbReference type="RefSeq" id="XP_032807926.1">
    <property type="nucleotide sequence ID" value="XM_032952035.1"/>
</dbReference>
<dbReference type="RefSeq" id="XP_032807928.1">
    <property type="nucleotide sequence ID" value="XM_032952037.1"/>
</dbReference>
<dbReference type="Proteomes" id="UP001318040">
    <property type="component" value="Chromosome 11"/>
</dbReference>
<dbReference type="RefSeq" id="XP_032807923.1">
    <property type="nucleotide sequence ID" value="XM_032952032.1"/>
</dbReference>
<name>A0AAJ7SYD4_PETMA</name>
<evidence type="ECO:0000256" key="2">
    <source>
        <dbReference type="SAM" id="MobiDB-lite"/>
    </source>
</evidence>
<dbReference type="RefSeq" id="XP_032807924.1">
    <property type="nucleotide sequence ID" value="XM_032952033.1"/>
</dbReference>
<evidence type="ECO:0000313" key="8">
    <source>
        <dbReference type="RefSeq" id="XP_032807927.1"/>
    </source>
</evidence>
<dbReference type="KEGG" id="pmrn:116941217"/>
<sequence length="320" mass="36580">MWSQSEAEAITEVHRAERYFIEKRLEKLSRDTERLAAGLVSRLRQQLQQKSQELDSAQALIRQLKLEVTMWHEHAEDLDRKMACMHQAVDNQGSTEKYCRPCGFAESTKHEEKSRGCDDHNGFQDAATPPGDRVNHHNGLWPGGCCNDIRFHGWPTQGKSKLQTRTRASHGHSLNYQTAETSSGSRHQSGTERSERRVVNFQTGLSNEERLQAGVEPNNDRGFLPGREWEGWQSQAQDLSRQLGISVEMLALCKQELHKKEEELEGRQEDERRLHAELQAMGAREAESRARLHELVEEMFGRLEMAENAARRQGASDTNT</sequence>
<dbReference type="CTD" id="22891"/>
<evidence type="ECO:0000313" key="5">
    <source>
        <dbReference type="RefSeq" id="XP_032807924.1"/>
    </source>
</evidence>
<evidence type="ECO:0000256" key="1">
    <source>
        <dbReference type="SAM" id="Coils"/>
    </source>
</evidence>
<reference evidence="4 5" key="1">
    <citation type="submission" date="2025-04" db="UniProtKB">
        <authorList>
            <consortium name="RefSeq"/>
        </authorList>
    </citation>
    <scope>IDENTIFICATION</scope>
    <source>
        <tissue evidence="4 5">Sperm</tissue>
    </source>
</reference>
<feature type="compositionally biased region" description="Polar residues" evidence="2">
    <location>
        <begin position="171"/>
        <end position="188"/>
    </location>
</feature>
<feature type="region of interest" description="Disordered" evidence="2">
    <location>
        <begin position="157"/>
        <end position="198"/>
    </location>
</feature>
<feature type="compositionally biased region" description="Basic and acidic residues" evidence="2">
    <location>
        <begin position="189"/>
        <end position="198"/>
    </location>
</feature>
<organism evidence="3 7">
    <name type="scientific">Petromyzon marinus</name>
    <name type="common">Sea lamprey</name>
    <dbReference type="NCBI Taxonomy" id="7757"/>
    <lineage>
        <taxon>Eukaryota</taxon>
        <taxon>Metazoa</taxon>
        <taxon>Chordata</taxon>
        <taxon>Craniata</taxon>
        <taxon>Vertebrata</taxon>
        <taxon>Cyclostomata</taxon>
        <taxon>Hyperoartia</taxon>
        <taxon>Petromyzontiformes</taxon>
        <taxon>Petromyzontidae</taxon>
        <taxon>Petromyzon</taxon>
    </lineage>
</organism>
<evidence type="ECO:0000313" key="7">
    <source>
        <dbReference type="RefSeq" id="XP_032807926.1"/>
    </source>
</evidence>
<dbReference type="RefSeq" id="XP_032807925.1">
    <property type="nucleotide sequence ID" value="XM_032952034.1"/>
</dbReference>
<feature type="coiled-coil region" evidence="1">
    <location>
        <begin position="40"/>
        <end position="67"/>
    </location>
</feature>
<dbReference type="AlphaFoldDB" id="A0AAJ7SYD4"/>
<evidence type="ECO:0000313" key="4">
    <source>
        <dbReference type="RefSeq" id="XP_032807923.1"/>
    </source>
</evidence>
<accession>A0AAJ7SYD4</accession>
<evidence type="ECO:0000313" key="3">
    <source>
        <dbReference type="Proteomes" id="UP001318040"/>
    </source>
</evidence>
<dbReference type="RefSeq" id="XP_032807927.1">
    <property type="nucleotide sequence ID" value="XM_032952036.1"/>
</dbReference>